<sequence length="271" mass="31060">MVEKVYSTRCGNIHYWINTNGECQDKQLVFLPGLTADHRLFDMQIECFEGKYPVFVWDAPAHATSYPFDMDFSLADKATWLNEILVENGFDKPVIIGQSMGGYLGQMFMQLFPNKAVGFVSIDSAPLQKQYFTGIELWLLHRMTPVYRYYPWKTLLRQGTNGVATSEYGRALMKEFMMTYDGDQERYSRLAGGGYRILVEAVEEELPYEINCPAMLICGTKDMAGSTKRYNRAWHARTGLPLHWIEGAGHNANTDKPDEINRLIEEFLETA</sequence>
<dbReference type="GO" id="GO:0016020">
    <property type="term" value="C:membrane"/>
    <property type="evidence" value="ECO:0007669"/>
    <property type="project" value="TreeGrafter"/>
</dbReference>
<gene>
    <name evidence="2" type="ORF">SAMN02910377_02330</name>
</gene>
<organism evidence="2 3">
    <name type="scientific">Pseudobutyrivibrio ruminis</name>
    <dbReference type="NCBI Taxonomy" id="46206"/>
    <lineage>
        <taxon>Bacteria</taxon>
        <taxon>Bacillati</taxon>
        <taxon>Bacillota</taxon>
        <taxon>Clostridia</taxon>
        <taxon>Lachnospirales</taxon>
        <taxon>Lachnospiraceae</taxon>
        <taxon>Pseudobutyrivibrio</taxon>
    </lineage>
</organism>
<name>A0A1H7LEW7_9FIRM</name>
<evidence type="ECO:0000313" key="3">
    <source>
        <dbReference type="Proteomes" id="UP000182321"/>
    </source>
</evidence>
<reference evidence="3" key="1">
    <citation type="submission" date="2016-10" db="EMBL/GenBank/DDBJ databases">
        <authorList>
            <person name="Varghese N."/>
        </authorList>
    </citation>
    <scope>NUCLEOTIDE SEQUENCE [LARGE SCALE GENOMIC DNA]</scope>
    <source>
        <strain evidence="3">ACV-9</strain>
    </source>
</reference>
<accession>A0A1H7LEW7</accession>
<protein>
    <submittedName>
        <fullName evidence="2">Pimeloyl-ACP methyl ester carboxylesterase</fullName>
    </submittedName>
</protein>
<dbReference type="AlphaFoldDB" id="A0A1H7LEW7"/>
<keyword evidence="3" id="KW-1185">Reference proteome</keyword>
<proteinExistence type="predicted"/>
<evidence type="ECO:0000313" key="2">
    <source>
        <dbReference type="EMBL" id="SEK97433.1"/>
    </source>
</evidence>
<dbReference type="InterPro" id="IPR029058">
    <property type="entry name" value="AB_hydrolase_fold"/>
</dbReference>
<feature type="domain" description="AB hydrolase-1" evidence="1">
    <location>
        <begin position="28"/>
        <end position="262"/>
    </location>
</feature>
<dbReference type="EMBL" id="FNZX01000016">
    <property type="protein sequence ID" value="SEK97433.1"/>
    <property type="molecule type" value="Genomic_DNA"/>
</dbReference>
<dbReference type="InterPro" id="IPR000073">
    <property type="entry name" value="AB_hydrolase_1"/>
</dbReference>
<dbReference type="PANTHER" id="PTHR43798">
    <property type="entry name" value="MONOACYLGLYCEROL LIPASE"/>
    <property type="match status" value="1"/>
</dbReference>
<dbReference type="Pfam" id="PF12697">
    <property type="entry name" value="Abhydrolase_6"/>
    <property type="match status" value="1"/>
</dbReference>
<dbReference type="InterPro" id="IPR050266">
    <property type="entry name" value="AB_hydrolase_sf"/>
</dbReference>
<evidence type="ECO:0000259" key="1">
    <source>
        <dbReference type="Pfam" id="PF12697"/>
    </source>
</evidence>
<dbReference type="SUPFAM" id="SSF53474">
    <property type="entry name" value="alpha/beta-Hydrolases"/>
    <property type="match status" value="1"/>
</dbReference>
<dbReference type="PANTHER" id="PTHR43798:SF33">
    <property type="entry name" value="HYDROLASE, PUTATIVE (AFU_ORTHOLOGUE AFUA_2G14860)-RELATED"/>
    <property type="match status" value="1"/>
</dbReference>
<dbReference type="RefSeq" id="WP_074791967.1">
    <property type="nucleotide sequence ID" value="NZ_FNZX01000016.1"/>
</dbReference>
<dbReference type="Gene3D" id="3.40.50.1820">
    <property type="entry name" value="alpha/beta hydrolase"/>
    <property type="match status" value="1"/>
</dbReference>
<dbReference type="Proteomes" id="UP000182321">
    <property type="component" value="Unassembled WGS sequence"/>
</dbReference>